<dbReference type="SFLD" id="SFLDG00002">
    <property type="entry name" value="C1.7:_P-type_atpase_like"/>
    <property type="match status" value="1"/>
</dbReference>
<dbReference type="EC" id="7.2.2.8" evidence="3"/>
<evidence type="ECO:0000256" key="14">
    <source>
        <dbReference type="ARBA" id="ARBA00022967"/>
    </source>
</evidence>
<dbReference type="Gene3D" id="3.30.70.100">
    <property type="match status" value="2"/>
</dbReference>
<proteinExistence type="inferred from homology"/>
<evidence type="ECO:0000313" key="24">
    <source>
        <dbReference type="EMBL" id="HIU24474.1"/>
    </source>
</evidence>
<dbReference type="InterPro" id="IPR006121">
    <property type="entry name" value="HMA_dom"/>
</dbReference>
<comment type="similarity">
    <text evidence="2 22">Belongs to the cation transport ATPase (P-type) (TC 3.A.3) family. Type IB subfamily.</text>
</comment>
<dbReference type="Gene3D" id="3.40.50.1000">
    <property type="entry name" value="HAD superfamily/HAD-like"/>
    <property type="match status" value="1"/>
</dbReference>
<dbReference type="InterPro" id="IPR036163">
    <property type="entry name" value="HMA_dom_sf"/>
</dbReference>
<dbReference type="NCBIfam" id="TIGR01494">
    <property type="entry name" value="ATPase_P-type"/>
    <property type="match status" value="1"/>
</dbReference>
<dbReference type="InterPro" id="IPR023214">
    <property type="entry name" value="HAD_sf"/>
</dbReference>
<dbReference type="InterPro" id="IPR044492">
    <property type="entry name" value="P_typ_ATPase_HD_dom"/>
</dbReference>
<comment type="catalytic activity">
    <reaction evidence="21">
        <text>Cu(+)(in) + ATP + H2O = Cu(+)(out) + ADP + phosphate + H(+)</text>
        <dbReference type="Rhea" id="RHEA:25792"/>
        <dbReference type="ChEBI" id="CHEBI:15377"/>
        <dbReference type="ChEBI" id="CHEBI:15378"/>
        <dbReference type="ChEBI" id="CHEBI:30616"/>
        <dbReference type="ChEBI" id="CHEBI:43474"/>
        <dbReference type="ChEBI" id="CHEBI:49552"/>
        <dbReference type="ChEBI" id="CHEBI:456216"/>
        <dbReference type="EC" id="7.2.2.8"/>
    </reaction>
</comment>
<evidence type="ECO:0000313" key="25">
    <source>
        <dbReference type="Proteomes" id="UP000824078"/>
    </source>
</evidence>
<protein>
    <recommendedName>
        <fullName evidence="4">Copper-exporting P-type ATPase</fullName>
        <ecNumber evidence="3">7.2.2.8</ecNumber>
    </recommendedName>
    <alternativeName>
        <fullName evidence="19">Copper-exporting P-type ATPase A</fullName>
    </alternativeName>
    <alternativeName>
        <fullName evidence="20">Cu(+)-exporting ATPase</fullName>
    </alternativeName>
</protein>
<dbReference type="SUPFAM" id="SSF81665">
    <property type="entry name" value="Calcium ATPase, transmembrane domain M"/>
    <property type="match status" value="1"/>
</dbReference>
<dbReference type="NCBIfam" id="TIGR01511">
    <property type="entry name" value="ATPase-IB1_Cu"/>
    <property type="match status" value="1"/>
</dbReference>
<dbReference type="Proteomes" id="UP000824078">
    <property type="component" value="Unassembled WGS sequence"/>
</dbReference>
<dbReference type="Gene3D" id="2.70.150.10">
    <property type="entry name" value="Calcium-transporting ATPase, cytoplasmic transduction domain A"/>
    <property type="match status" value="1"/>
</dbReference>
<dbReference type="PROSITE" id="PS50846">
    <property type="entry name" value="HMA_2"/>
    <property type="match status" value="2"/>
</dbReference>
<evidence type="ECO:0000256" key="22">
    <source>
        <dbReference type="RuleBase" id="RU362081"/>
    </source>
</evidence>
<dbReference type="NCBIfam" id="TIGR01525">
    <property type="entry name" value="ATPase-IB_hvy"/>
    <property type="match status" value="1"/>
</dbReference>
<dbReference type="GO" id="GO:0005886">
    <property type="term" value="C:plasma membrane"/>
    <property type="evidence" value="ECO:0007669"/>
    <property type="project" value="UniProtKB-SubCell"/>
</dbReference>
<dbReference type="EMBL" id="DVMQ01000017">
    <property type="protein sequence ID" value="HIU24474.1"/>
    <property type="molecule type" value="Genomic_DNA"/>
</dbReference>
<gene>
    <name evidence="24" type="ORF">IAD17_06085</name>
</gene>
<feature type="transmembrane region" description="Helical" evidence="22">
    <location>
        <begin position="359"/>
        <end position="381"/>
    </location>
</feature>
<dbReference type="NCBIfam" id="TIGR00003">
    <property type="entry name" value="copper ion binding protein"/>
    <property type="match status" value="2"/>
</dbReference>
<evidence type="ECO:0000256" key="17">
    <source>
        <dbReference type="ARBA" id="ARBA00023065"/>
    </source>
</evidence>
<dbReference type="InterPro" id="IPR027256">
    <property type="entry name" value="P-typ_ATPase_IB"/>
</dbReference>
<evidence type="ECO:0000256" key="4">
    <source>
        <dbReference type="ARBA" id="ARBA00015102"/>
    </source>
</evidence>
<evidence type="ECO:0000256" key="6">
    <source>
        <dbReference type="ARBA" id="ARBA00022475"/>
    </source>
</evidence>
<dbReference type="SUPFAM" id="SSF55008">
    <property type="entry name" value="HMA, heavy metal-associated domain"/>
    <property type="match status" value="2"/>
</dbReference>
<dbReference type="PANTHER" id="PTHR43520">
    <property type="entry name" value="ATP7, ISOFORM B"/>
    <property type="match status" value="1"/>
</dbReference>
<keyword evidence="14" id="KW-1278">Translocase</keyword>
<dbReference type="GO" id="GO:0005524">
    <property type="term" value="F:ATP binding"/>
    <property type="evidence" value="ECO:0007669"/>
    <property type="project" value="UniProtKB-UniRule"/>
</dbReference>
<evidence type="ECO:0000256" key="13">
    <source>
        <dbReference type="ARBA" id="ARBA00022842"/>
    </source>
</evidence>
<dbReference type="InterPro" id="IPR017969">
    <property type="entry name" value="Heavy-metal-associated_CS"/>
</dbReference>
<name>A0A9D1L4D1_9ACTN</name>
<sequence>MRETFDITGMTCAACASHVQKAASDVAGVTSANVNLLKNSMELDYDGTQATAAAVIDAIDKAGYGASRRNKAKGSEQNAERPSEVAVRAVAEKQHQLIISIIFSIPLFYVAMGPMFGWPLPPILSGSKNLMVLALTQLLLCVPILFVNRHYFITGFKTLWHRAPNMDSLIALGSAASAVWSIAQVYIMAWAVGSGDSAALMSAAHNLYFDSAGVILTLITLGKYFEARAKGKTTDAITKLMDLAPKTATVVRDGQELEVPVEDVAVGERLVVRAGQTVPLDGVVVEGSAAIDESAITGESVPVEKKSGDRVTGATVSTGGWFEMEARAVGDDTTLAGIIRLVDEATSSKAPIERLADKIAGVFVPIVIVIALGAFLVWMILTGDIAVALTHAISVLVISCPCALGLATPTAIMVGTGRGAANGILIKSADALETACNVDVVVLDKTGTVTAGAPKVTDVFLAPEVTESTLLKYACALERKSEHPLASAICTHSDEVMPEADAGLTVTAFTQIPGGGLSATIDNTSVLAGNARLMASNNVDLGSLAERADFLAHDGKTALFFSANGNVLGLIAVADPIKTTSPEAIGRLRAMGARTVLLTGDQQTTAVAVAKQVGVDEVIAGVLPAQKEAKIRALQEQGHIIAMVGDGINDAPALARADVGIAIGAGTDIAISSADVVLMHSDPADIATAMELSHATMRTIKQNLFWALFYNAICIPVAAGVLAPLGIMLSPMLGAAAMGFSSVFVVSNALRLRTWKPVQTTPSDVPAAELAVTVDNVECACERKERTMAKKLQVTGMMCQNCVKHVTKALEGIEGVSDVNVDLESGTATCEVADGVSDDALVAAVVDAGYEAQIA</sequence>
<feature type="domain" description="HMA" evidence="23">
    <location>
        <begin position="788"/>
        <end position="853"/>
    </location>
</feature>
<dbReference type="CDD" id="cd02094">
    <property type="entry name" value="P-type_ATPase_Cu-like"/>
    <property type="match status" value="1"/>
</dbReference>
<keyword evidence="13" id="KW-0460">Magnesium</keyword>
<feature type="transmembrane region" description="Helical" evidence="22">
    <location>
        <begin position="704"/>
        <end position="727"/>
    </location>
</feature>
<dbReference type="Pfam" id="PF00122">
    <property type="entry name" value="E1-E2_ATPase"/>
    <property type="match status" value="1"/>
</dbReference>
<dbReference type="FunFam" id="3.30.70.100:FF:000005">
    <property type="entry name" value="Copper-exporting P-type ATPase A"/>
    <property type="match status" value="1"/>
</dbReference>
<dbReference type="InterPro" id="IPR001757">
    <property type="entry name" value="P_typ_ATPase"/>
</dbReference>
<dbReference type="InterPro" id="IPR023298">
    <property type="entry name" value="ATPase_P-typ_TM_dom_sf"/>
</dbReference>
<keyword evidence="6 22" id="KW-1003">Cell membrane</keyword>
<dbReference type="AlphaFoldDB" id="A0A9D1L4D1"/>
<evidence type="ECO:0000256" key="18">
    <source>
        <dbReference type="ARBA" id="ARBA00023136"/>
    </source>
</evidence>
<reference evidence="24" key="2">
    <citation type="journal article" date="2021" name="PeerJ">
        <title>Extensive microbial diversity within the chicken gut microbiome revealed by metagenomics and culture.</title>
        <authorList>
            <person name="Gilroy R."/>
            <person name="Ravi A."/>
            <person name="Getino M."/>
            <person name="Pursley I."/>
            <person name="Horton D.L."/>
            <person name="Alikhan N.F."/>
            <person name="Baker D."/>
            <person name="Gharbi K."/>
            <person name="Hall N."/>
            <person name="Watson M."/>
            <person name="Adriaenssens E.M."/>
            <person name="Foster-Nyarko E."/>
            <person name="Jarju S."/>
            <person name="Secka A."/>
            <person name="Antonio M."/>
            <person name="Oren A."/>
            <person name="Chaudhuri R.R."/>
            <person name="La Ragione R."/>
            <person name="Hildebrand F."/>
            <person name="Pallen M.J."/>
        </authorList>
    </citation>
    <scope>NUCLEOTIDE SEQUENCE</scope>
    <source>
        <strain evidence="24">ChiHjej12B11-29160</strain>
    </source>
</reference>
<keyword evidence="12 22" id="KW-0067">ATP-binding</keyword>
<dbReference type="GO" id="GO:0055070">
    <property type="term" value="P:copper ion homeostasis"/>
    <property type="evidence" value="ECO:0007669"/>
    <property type="project" value="TreeGrafter"/>
</dbReference>
<evidence type="ECO:0000256" key="7">
    <source>
        <dbReference type="ARBA" id="ARBA00022692"/>
    </source>
</evidence>
<dbReference type="InterPro" id="IPR023299">
    <property type="entry name" value="ATPase_P-typ_cyto_dom_N"/>
</dbReference>
<dbReference type="InterPro" id="IPR018303">
    <property type="entry name" value="ATPase_P-typ_P_site"/>
</dbReference>
<keyword evidence="16" id="KW-0186">Copper</keyword>
<reference evidence="24" key="1">
    <citation type="submission" date="2020-10" db="EMBL/GenBank/DDBJ databases">
        <authorList>
            <person name="Gilroy R."/>
        </authorList>
    </citation>
    <scope>NUCLEOTIDE SEQUENCE</scope>
    <source>
        <strain evidence="24">ChiHjej12B11-29160</strain>
    </source>
</reference>
<evidence type="ECO:0000256" key="21">
    <source>
        <dbReference type="ARBA" id="ARBA00049289"/>
    </source>
</evidence>
<evidence type="ECO:0000256" key="5">
    <source>
        <dbReference type="ARBA" id="ARBA00022448"/>
    </source>
</evidence>
<dbReference type="Pfam" id="PF00702">
    <property type="entry name" value="Hydrolase"/>
    <property type="match status" value="1"/>
</dbReference>
<evidence type="ECO:0000256" key="3">
    <source>
        <dbReference type="ARBA" id="ARBA00012517"/>
    </source>
</evidence>
<accession>A0A9D1L4D1</accession>
<dbReference type="SFLD" id="SFLDS00003">
    <property type="entry name" value="Haloacid_Dehalogenase"/>
    <property type="match status" value="1"/>
</dbReference>
<keyword evidence="11" id="KW-0187">Copper transport</keyword>
<evidence type="ECO:0000256" key="8">
    <source>
        <dbReference type="ARBA" id="ARBA00022723"/>
    </source>
</evidence>
<keyword evidence="17" id="KW-0406">Ion transport</keyword>
<evidence type="ECO:0000256" key="2">
    <source>
        <dbReference type="ARBA" id="ARBA00006024"/>
    </source>
</evidence>
<feature type="transmembrane region" description="Helical" evidence="22">
    <location>
        <begin position="130"/>
        <end position="148"/>
    </location>
</feature>
<evidence type="ECO:0000256" key="12">
    <source>
        <dbReference type="ARBA" id="ARBA00022840"/>
    </source>
</evidence>
<keyword evidence="15 22" id="KW-1133">Transmembrane helix</keyword>
<feature type="transmembrane region" description="Helical" evidence="22">
    <location>
        <begin position="207"/>
        <end position="225"/>
    </location>
</feature>
<evidence type="ECO:0000259" key="23">
    <source>
        <dbReference type="PROSITE" id="PS50846"/>
    </source>
</evidence>
<keyword evidence="7 22" id="KW-0812">Transmembrane</keyword>
<keyword evidence="8 22" id="KW-0479">Metal-binding</keyword>
<dbReference type="SFLD" id="SFLDF00027">
    <property type="entry name" value="p-type_atpase"/>
    <property type="match status" value="1"/>
</dbReference>
<dbReference type="GO" id="GO:0043682">
    <property type="term" value="F:P-type divalent copper transporter activity"/>
    <property type="evidence" value="ECO:0007669"/>
    <property type="project" value="TreeGrafter"/>
</dbReference>
<evidence type="ECO:0000256" key="19">
    <source>
        <dbReference type="ARBA" id="ARBA00029719"/>
    </source>
</evidence>
<dbReference type="Pfam" id="PF00403">
    <property type="entry name" value="HMA"/>
    <property type="match status" value="2"/>
</dbReference>
<dbReference type="PRINTS" id="PR00943">
    <property type="entry name" value="CUATPASE"/>
</dbReference>
<comment type="caution">
    <text evidence="24">The sequence shown here is derived from an EMBL/GenBank/DDBJ whole genome shotgun (WGS) entry which is preliminary data.</text>
</comment>
<dbReference type="FunFam" id="2.70.150.10:FF:000020">
    <property type="entry name" value="Copper-exporting P-type ATPase A"/>
    <property type="match status" value="1"/>
</dbReference>
<dbReference type="InterPro" id="IPR008250">
    <property type="entry name" value="ATPase_P-typ_transduc_dom_A_sf"/>
</dbReference>
<dbReference type="PANTHER" id="PTHR43520:SF8">
    <property type="entry name" value="P-TYPE CU(+) TRANSPORTER"/>
    <property type="match status" value="1"/>
</dbReference>
<feature type="transmembrane region" description="Helical" evidence="22">
    <location>
        <begin position="387"/>
        <end position="408"/>
    </location>
</feature>
<evidence type="ECO:0000256" key="11">
    <source>
        <dbReference type="ARBA" id="ARBA00022796"/>
    </source>
</evidence>
<dbReference type="SUPFAM" id="SSF81653">
    <property type="entry name" value="Calcium ATPase, transduction domain A"/>
    <property type="match status" value="1"/>
</dbReference>
<dbReference type="PRINTS" id="PR00119">
    <property type="entry name" value="CATATPASE"/>
</dbReference>
<evidence type="ECO:0000256" key="9">
    <source>
        <dbReference type="ARBA" id="ARBA00022737"/>
    </source>
</evidence>
<dbReference type="PROSITE" id="PS01047">
    <property type="entry name" value="HMA_1"/>
    <property type="match status" value="1"/>
</dbReference>
<evidence type="ECO:0000256" key="1">
    <source>
        <dbReference type="ARBA" id="ARBA00004651"/>
    </source>
</evidence>
<dbReference type="Gene3D" id="3.40.1110.10">
    <property type="entry name" value="Calcium-transporting ATPase, cytoplasmic domain N"/>
    <property type="match status" value="1"/>
</dbReference>
<dbReference type="InterPro" id="IPR059000">
    <property type="entry name" value="ATPase_P-type_domA"/>
</dbReference>
<feature type="domain" description="HMA" evidence="23">
    <location>
        <begin position="1"/>
        <end position="67"/>
    </location>
</feature>
<keyword evidence="10 22" id="KW-0547">Nucleotide-binding</keyword>
<evidence type="ECO:0000256" key="16">
    <source>
        <dbReference type="ARBA" id="ARBA00023008"/>
    </source>
</evidence>
<keyword evidence="18 22" id="KW-0472">Membrane</keyword>
<evidence type="ECO:0000256" key="20">
    <source>
        <dbReference type="ARBA" id="ARBA00033239"/>
    </source>
</evidence>
<dbReference type="GO" id="GO:0140581">
    <property type="term" value="F:P-type monovalent copper transporter activity"/>
    <property type="evidence" value="ECO:0007669"/>
    <property type="project" value="UniProtKB-EC"/>
</dbReference>
<dbReference type="GO" id="GO:0005507">
    <property type="term" value="F:copper ion binding"/>
    <property type="evidence" value="ECO:0007669"/>
    <property type="project" value="InterPro"/>
</dbReference>
<evidence type="ECO:0000256" key="15">
    <source>
        <dbReference type="ARBA" id="ARBA00022989"/>
    </source>
</evidence>
<dbReference type="SUPFAM" id="SSF56784">
    <property type="entry name" value="HAD-like"/>
    <property type="match status" value="1"/>
</dbReference>
<feature type="transmembrane region" description="Helical" evidence="22">
    <location>
        <begin position="97"/>
        <end position="118"/>
    </location>
</feature>
<feature type="transmembrane region" description="Helical" evidence="22">
    <location>
        <begin position="169"/>
        <end position="187"/>
    </location>
</feature>
<feature type="transmembrane region" description="Helical" evidence="22">
    <location>
        <begin position="733"/>
        <end position="750"/>
    </location>
</feature>
<keyword evidence="9" id="KW-0677">Repeat</keyword>
<keyword evidence="5" id="KW-0813">Transport</keyword>
<dbReference type="PROSITE" id="PS00154">
    <property type="entry name" value="ATPASE_E1_E2"/>
    <property type="match status" value="1"/>
</dbReference>
<organism evidence="24 25">
    <name type="scientific">Candidatus Coprovicinus avistercoris</name>
    <dbReference type="NCBI Taxonomy" id="2840754"/>
    <lineage>
        <taxon>Bacteria</taxon>
        <taxon>Bacillati</taxon>
        <taxon>Actinomycetota</taxon>
        <taxon>Coriobacteriia</taxon>
        <taxon>Coriobacteriales</taxon>
        <taxon>Coriobacteriaceae</taxon>
        <taxon>Coriobacteriaceae incertae sedis</taxon>
        <taxon>Candidatus Coprovicinus</taxon>
    </lineage>
</organism>
<dbReference type="GO" id="GO:0016887">
    <property type="term" value="F:ATP hydrolysis activity"/>
    <property type="evidence" value="ECO:0007669"/>
    <property type="project" value="InterPro"/>
</dbReference>
<dbReference type="InterPro" id="IPR006122">
    <property type="entry name" value="HMA_Cu_ion-bd"/>
</dbReference>
<evidence type="ECO:0000256" key="10">
    <source>
        <dbReference type="ARBA" id="ARBA00022741"/>
    </source>
</evidence>
<dbReference type="CDD" id="cd00371">
    <property type="entry name" value="HMA"/>
    <property type="match status" value="2"/>
</dbReference>
<dbReference type="InterPro" id="IPR036412">
    <property type="entry name" value="HAD-like_sf"/>
</dbReference>
<comment type="subcellular location">
    <subcellularLocation>
        <location evidence="1">Cell membrane</location>
        <topology evidence="1">Multi-pass membrane protein</topology>
    </subcellularLocation>
</comment>